<evidence type="ECO:0000313" key="2">
    <source>
        <dbReference type="EMBL" id="RKD95300.1"/>
    </source>
</evidence>
<name>A0A3R7HIN5_9EURY</name>
<keyword evidence="3" id="KW-1185">Reference proteome</keyword>
<dbReference type="Gene3D" id="3.40.50.1000">
    <property type="entry name" value="HAD superfamily/HAD-like"/>
    <property type="match status" value="1"/>
</dbReference>
<dbReference type="EMBL" id="RAPO01000002">
    <property type="protein sequence ID" value="RKD95300.1"/>
    <property type="molecule type" value="Genomic_DNA"/>
</dbReference>
<dbReference type="RefSeq" id="WP_120244585.1">
    <property type="nucleotide sequence ID" value="NZ_RAPO01000002.1"/>
</dbReference>
<dbReference type="GO" id="GO:0008967">
    <property type="term" value="F:phosphoglycolate phosphatase activity"/>
    <property type="evidence" value="ECO:0007669"/>
    <property type="project" value="TreeGrafter"/>
</dbReference>
<dbReference type="GO" id="GO:0006281">
    <property type="term" value="P:DNA repair"/>
    <property type="evidence" value="ECO:0007669"/>
    <property type="project" value="TreeGrafter"/>
</dbReference>
<protein>
    <submittedName>
        <fullName evidence="2">Phosphoglycolate phosphatase-like HAD superfamily hydrolase</fullName>
    </submittedName>
</protein>
<dbReference type="PANTHER" id="PTHR43434:SF1">
    <property type="entry name" value="PHOSPHOGLYCOLATE PHOSPHATASE"/>
    <property type="match status" value="1"/>
</dbReference>
<organism evidence="2 3">
    <name type="scientific">Halopiger aswanensis</name>
    <dbReference type="NCBI Taxonomy" id="148449"/>
    <lineage>
        <taxon>Archaea</taxon>
        <taxon>Methanobacteriati</taxon>
        <taxon>Methanobacteriota</taxon>
        <taxon>Stenosarchaea group</taxon>
        <taxon>Halobacteria</taxon>
        <taxon>Halobacteriales</taxon>
        <taxon>Natrialbaceae</taxon>
        <taxon>Halopiger</taxon>
    </lineage>
</organism>
<dbReference type="InterPro" id="IPR023214">
    <property type="entry name" value="HAD_sf"/>
</dbReference>
<keyword evidence="2" id="KW-0378">Hydrolase</keyword>
<dbReference type="InterPro" id="IPR036412">
    <property type="entry name" value="HAD-like_sf"/>
</dbReference>
<dbReference type="Proteomes" id="UP000283805">
    <property type="component" value="Unassembled WGS sequence"/>
</dbReference>
<proteinExistence type="predicted"/>
<reference evidence="2 3" key="1">
    <citation type="submission" date="2018-09" db="EMBL/GenBank/DDBJ databases">
        <title>Genomic Encyclopedia of Archaeal and Bacterial Type Strains, Phase II (KMG-II): from individual species to whole genera.</title>
        <authorList>
            <person name="Goeker M."/>
        </authorList>
    </citation>
    <scope>NUCLEOTIDE SEQUENCE [LARGE SCALE GENOMIC DNA]</scope>
    <source>
        <strain evidence="2 3">DSM 13151</strain>
    </source>
</reference>
<comment type="caution">
    <text evidence="2">The sequence shown here is derived from an EMBL/GenBank/DDBJ whole genome shotgun (WGS) entry which is preliminary data.</text>
</comment>
<feature type="region of interest" description="Disordered" evidence="1">
    <location>
        <begin position="167"/>
        <end position="187"/>
    </location>
</feature>
<dbReference type="AlphaFoldDB" id="A0A3R7HIN5"/>
<dbReference type="Pfam" id="PF00702">
    <property type="entry name" value="Hydrolase"/>
    <property type="match status" value="1"/>
</dbReference>
<dbReference type="InterPro" id="IPR050155">
    <property type="entry name" value="HAD-like_hydrolase_sf"/>
</dbReference>
<evidence type="ECO:0000256" key="1">
    <source>
        <dbReference type="SAM" id="MobiDB-lite"/>
    </source>
</evidence>
<dbReference type="PANTHER" id="PTHR43434">
    <property type="entry name" value="PHOSPHOGLYCOLATE PHOSPHATASE"/>
    <property type="match status" value="1"/>
</dbReference>
<dbReference type="OrthoDB" id="115864at2157"/>
<dbReference type="SUPFAM" id="SSF56784">
    <property type="entry name" value="HAD-like"/>
    <property type="match status" value="1"/>
</dbReference>
<gene>
    <name evidence="2" type="ORF">ATJ93_2152</name>
</gene>
<sequence length="241" mass="26462">MTVPICFDMDGIILEGPRTAPQVYDDAADAALEELGAEPTPNQRRALRSQDIAAIREHCAELGLEPDQFWTLKERYASEGTHERLRSGARGLYDDIDAIRTLADRAGTTVGLVTNNRHETAEFVADFVDIPFDVVRGRDPTIDGFRRRKPGPYYLEDALARLDAAETDSVPADGTGDGTGAPRGLYVGDSPKDVVAGTKLGLETAFIRRPHNRDRERPADATYDLESLTALLDLEIVAERP</sequence>
<accession>A0A3R7HIN5</accession>
<evidence type="ECO:0000313" key="3">
    <source>
        <dbReference type="Proteomes" id="UP000283805"/>
    </source>
</evidence>